<accession>A0A6N8J3B9</accession>
<comment type="caution">
    <text evidence="2">The sequence shown here is derived from an EMBL/GenBank/DDBJ whole genome shotgun (WGS) entry which is preliminary data.</text>
</comment>
<protein>
    <recommendedName>
        <fullName evidence="1">HTH cro/C1-type domain-containing protein</fullName>
    </recommendedName>
</protein>
<reference evidence="2 3" key="1">
    <citation type="submission" date="2019-12" db="EMBL/GenBank/DDBJ databases">
        <title>The draft genomic sequence of strain Chitinophaga oryziterrae JCM 16595.</title>
        <authorList>
            <person name="Zhang X."/>
        </authorList>
    </citation>
    <scope>NUCLEOTIDE SEQUENCE [LARGE SCALE GENOMIC DNA]</scope>
    <source>
        <strain evidence="2 3">JCM 16595</strain>
    </source>
</reference>
<sequence>MKKEEVPQDGNNMHEGTFKQLFYATDNEGKYVPVTSVGWEPENVAMQQAWEEVHARVEKARQLVLSGEISPISYYMEKNIMDLALLASYVSKFQWQVKRHMKPAVFKNLSERTLQRYAAAFKITVDELKHIKE</sequence>
<evidence type="ECO:0000313" key="2">
    <source>
        <dbReference type="EMBL" id="MVT39424.1"/>
    </source>
</evidence>
<dbReference type="EMBL" id="WRXO01000001">
    <property type="protein sequence ID" value="MVT39424.1"/>
    <property type="molecule type" value="Genomic_DNA"/>
</dbReference>
<dbReference type="Proteomes" id="UP000468388">
    <property type="component" value="Unassembled WGS sequence"/>
</dbReference>
<dbReference type="OrthoDB" id="9180239at2"/>
<gene>
    <name evidence="2" type="ORF">GO495_02395</name>
</gene>
<feature type="domain" description="HTH cro/C1-type" evidence="1">
    <location>
        <begin position="107"/>
        <end position="128"/>
    </location>
</feature>
<dbReference type="PROSITE" id="PS50943">
    <property type="entry name" value="HTH_CROC1"/>
    <property type="match status" value="1"/>
</dbReference>
<evidence type="ECO:0000313" key="3">
    <source>
        <dbReference type="Proteomes" id="UP000468388"/>
    </source>
</evidence>
<keyword evidence="3" id="KW-1185">Reference proteome</keyword>
<dbReference type="InterPro" id="IPR001387">
    <property type="entry name" value="Cro/C1-type_HTH"/>
</dbReference>
<organism evidence="2 3">
    <name type="scientific">Chitinophaga oryziterrae</name>
    <dbReference type="NCBI Taxonomy" id="1031224"/>
    <lineage>
        <taxon>Bacteria</taxon>
        <taxon>Pseudomonadati</taxon>
        <taxon>Bacteroidota</taxon>
        <taxon>Chitinophagia</taxon>
        <taxon>Chitinophagales</taxon>
        <taxon>Chitinophagaceae</taxon>
        <taxon>Chitinophaga</taxon>
    </lineage>
</organism>
<proteinExistence type="predicted"/>
<dbReference type="AlphaFoldDB" id="A0A6N8J3B9"/>
<evidence type="ECO:0000259" key="1">
    <source>
        <dbReference type="PROSITE" id="PS50943"/>
    </source>
</evidence>
<dbReference type="RefSeq" id="WP_157298101.1">
    <property type="nucleotide sequence ID" value="NZ_BAAAZB010000005.1"/>
</dbReference>
<name>A0A6N8J3B9_9BACT</name>